<evidence type="ECO:0000256" key="4">
    <source>
        <dbReference type="ARBA" id="ARBA00022989"/>
    </source>
</evidence>
<keyword evidence="3 6" id="KW-0812">Transmembrane</keyword>
<organism evidence="8 9">
    <name type="scientific">Halalkalicoccus paucihalophilus</name>
    <dbReference type="NCBI Taxonomy" id="1008153"/>
    <lineage>
        <taxon>Archaea</taxon>
        <taxon>Methanobacteriati</taxon>
        <taxon>Methanobacteriota</taxon>
        <taxon>Stenosarchaea group</taxon>
        <taxon>Halobacteria</taxon>
        <taxon>Halobacteriales</taxon>
        <taxon>Halococcaceae</taxon>
        <taxon>Halalkalicoccus</taxon>
    </lineage>
</organism>
<keyword evidence="2" id="KW-0813">Transport</keyword>
<evidence type="ECO:0000256" key="6">
    <source>
        <dbReference type="SAM" id="Phobius"/>
    </source>
</evidence>
<evidence type="ECO:0000256" key="3">
    <source>
        <dbReference type="ARBA" id="ARBA00022692"/>
    </source>
</evidence>
<evidence type="ECO:0000313" key="9">
    <source>
        <dbReference type="Proteomes" id="UP000075321"/>
    </source>
</evidence>
<dbReference type="PRINTS" id="PR01036">
    <property type="entry name" value="TCRTETB"/>
</dbReference>
<keyword evidence="4 6" id="KW-1133">Transmembrane helix</keyword>
<comment type="caution">
    <text evidence="8">The sequence shown here is derived from an EMBL/GenBank/DDBJ whole genome shotgun (WGS) entry which is preliminary data.</text>
</comment>
<dbReference type="PANTHER" id="PTHR42718:SF9">
    <property type="entry name" value="MAJOR FACILITATOR SUPERFAMILY MULTIDRUG TRANSPORTER MFSC"/>
    <property type="match status" value="1"/>
</dbReference>
<dbReference type="PATRIC" id="fig|1008153.3.peg.32"/>
<dbReference type="EMBL" id="LTAZ01000001">
    <property type="protein sequence ID" value="KYH27364.1"/>
    <property type="molecule type" value="Genomic_DNA"/>
</dbReference>
<dbReference type="Proteomes" id="UP000075321">
    <property type="component" value="Unassembled WGS sequence"/>
</dbReference>
<feature type="transmembrane region" description="Helical" evidence="6">
    <location>
        <begin position="54"/>
        <end position="74"/>
    </location>
</feature>
<dbReference type="GO" id="GO:0022857">
    <property type="term" value="F:transmembrane transporter activity"/>
    <property type="evidence" value="ECO:0007669"/>
    <property type="project" value="InterPro"/>
</dbReference>
<dbReference type="Gene3D" id="1.20.1720.10">
    <property type="entry name" value="Multidrug resistance protein D"/>
    <property type="match status" value="1"/>
</dbReference>
<dbReference type="AlphaFoldDB" id="A0A151AIE0"/>
<feature type="transmembrane region" description="Helical" evidence="6">
    <location>
        <begin position="109"/>
        <end position="133"/>
    </location>
</feature>
<dbReference type="Pfam" id="PF07690">
    <property type="entry name" value="MFS_1"/>
    <property type="match status" value="1"/>
</dbReference>
<dbReference type="SUPFAM" id="SSF103473">
    <property type="entry name" value="MFS general substrate transporter"/>
    <property type="match status" value="1"/>
</dbReference>
<proteinExistence type="predicted"/>
<dbReference type="GO" id="GO:0016020">
    <property type="term" value="C:membrane"/>
    <property type="evidence" value="ECO:0007669"/>
    <property type="project" value="UniProtKB-SubCell"/>
</dbReference>
<feature type="transmembrane region" description="Helical" evidence="6">
    <location>
        <begin position="175"/>
        <end position="196"/>
    </location>
</feature>
<feature type="transmembrane region" description="Helical" evidence="6">
    <location>
        <begin position="86"/>
        <end position="103"/>
    </location>
</feature>
<dbReference type="InterPro" id="IPR020846">
    <property type="entry name" value="MFS_dom"/>
</dbReference>
<feature type="transmembrane region" description="Helical" evidence="6">
    <location>
        <begin position="145"/>
        <end position="163"/>
    </location>
</feature>
<comment type="subcellular location">
    <subcellularLocation>
        <location evidence="1">Membrane</location>
        <topology evidence="1">Multi-pass membrane protein</topology>
    </subcellularLocation>
</comment>
<keyword evidence="5 6" id="KW-0472">Membrane</keyword>
<gene>
    <name evidence="8" type="primary">mdtD_1</name>
    <name evidence="8" type="ORF">HAPAU_00300</name>
</gene>
<feature type="transmembrane region" description="Helical" evidence="6">
    <location>
        <begin position="21"/>
        <end position="42"/>
    </location>
</feature>
<keyword evidence="9" id="KW-1185">Reference proteome</keyword>
<dbReference type="PROSITE" id="PS50850">
    <property type="entry name" value="MFS"/>
    <property type="match status" value="1"/>
</dbReference>
<accession>A0A151AIE0</accession>
<evidence type="ECO:0000313" key="8">
    <source>
        <dbReference type="EMBL" id="KYH27364.1"/>
    </source>
</evidence>
<dbReference type="PANTHER" id="PTHR42718">
    <property type="entry name" value="MAJOR FACILITATOR SUPERFAMILY MULTIDRUG TRANSPORTER MFSC"/>
    <property type="match status" value="1"/>
</dbReference>
<reference evidence="8 9" key="1">
    <citation type="submission" date="2016-02" db="EMBL/GenBank/DDBJ databases">
        <title>Genome sequence of Halalkalicoccus paucihalophilus DSM 24557.</title>
        <authorList>
            <person name="Poehlein A."/>
            <person name="Daniel R."/>
        </authorList>
    </citation>
    <scope>NUCLEOTIDE SEQUENCE [LARGE SCALE GENOMIC DNA]</scope>
    <source>
        <strain evidence="8 9">DSM 24557</strain>
    </source>
</reference>
<feature type="domain" description="Major facilitator superfamily (MFS) profile" evidence="7">
    <location>
        <begin position="20"/>
        <end position="282"/>
    </location>
</feature>
<evidence type="ECO:0000256" key="2">
    <source>
        <dbReference type="ARBA" id="ARBA00022448"/>
    </source>
</evidence>
<evidence type="ECO:0000256" key="1">
    <source>
        <dbReference type="ARBA" id="ARBA00004141"/>
    </source>
</evidence>
<dbReference type="InterPro" id="IPR036259">
    <property type="entry name" value="MFS_trans_sf"/>
</dbReference>
<name>A0A151AIE0_9EURY</name>
<dbReference type="RefSeq" id="WP_245633997.1">
    <property type="nucleotide sequence ID" value="NZ_LTAZ01000001.1"/>
</dbReference>
<feature type="transmembrane region" description="Helical" evidence="6">
    <location>
        <begin position="254"/>
        <end position="272"/>
    </location>
</feature>
<sequence>MSDPDPGGPQTPSRTRFWMPAVIASMSMFLGVLDTSMMNVAVPSIVQDLNTTVSSMQSAIAVYSMVMATLIIPLGTLRAAIDTKRLLVVTLAIYSVGTLMAGLSPTFAVLFLGWSVIEGIAAALLLPITYSIVVENYEGSDRAKAFGALGGVTAVGVAAGPMIGGTLTTYASWRWGFVGEFLVVLVIVALTLRYLASQLSDEAIKFDAGGTILSILGIVGIIGGSLLAGNYGWITPLRPLEISGTLIQPLGLSPAIWCIGLGIAILTAFVHWELHQERADRR</sequence>
<protein>
    <submittedName>
        <fullName evidence="8">Putative multidrug resistance protein MdtD</fullName>
    </submittedName>
</protein>
<evidence type="ECO:0000259" key="7">
    <source>
        <dbReference type="PROSITE" id="PS50850"/>
    </source>
</evidence>
<evidence type="ECO:0000256" key="5">
    <source>
        <dbReference type="ARBA" id="ARBA00023136"/>
    </source>
</evidence>
<dbReference type="InterPro" id="IPR011701">
    <property type="entry name" value="MFS"/>
</dbReference>
<feature type="transmembrane region" description="Helical" evidence="6">
    <location>
        <begin position="208"/>
        <end position="234"/>
    </location>
</feature>